<dbReference type="Proteomes" id="UP000436513">
    <property type="component" value="Segment"/>
</dbReference>
<organism evidence="1 2">
    <name type="scientific">Rhizobium phage RL38J1</name>
    <dbReference type="NCBI Taxonomy" id="2663232"/>
    <lineage>
        <taxon>Viruses</taxon>
        <taxon>Duplodnaviria</taxon>
        <taxon>Heunggongvirae</taxon>
        <taxon>Uroviricota</taxon>
        <taxon>Caudoviricetes</taxon>
        <taxon>Pootjesviridae</taxon>
        <taxon>Innesvirus</taxon>
        <taxon>Innesvirus RL38J1</taxon>
    </lineage>
</organism>
<proteinExistence type="predicted"/>
<name>A0A6B9J1N4_9CAUD</name>
<reference evidence="1 2" key="1">
    <citation type="submission" date="2019-10" db="EMBL/GenBank/DDBJ databases">
        <title>Complete genome sequence of bacteriophage vB_RLeM_RL38JI.</title>
        <authorList>
            <person name="Gunathilake D."/>
            <person name="Bhat S."/>
            <person name="Yost C.K."/>
            <person name="Hynes M.F."/>
        </authorList>
    </citation>
    <scope>NUCLEOTIDE SEQUENCE [LARGE SCALE GENOMIC DNA]</scope>
</reference>
<gene>
    <name evidence="1" type="ORF">RL38J1_061</name>
</gene>
<protein>
    <submittedName>
        <fullName evidence="1">Uncharacterized protein</fullName>
    </submittedName>
</protein>
<keyword evidence="2" id="KW-1185">Reference proteome</keyword>
<sequence>MFASWIKILPYFIVVFFAKRHCERFVIQEPDGSKTYATIPFSSKEVIVWEYTDENDSFSYR</sequence>
<evidence type="ECO:0000313" key="2">
    <source>
        <dbReference type="Proteomes" id="UP000436513"/>
    </source>
</evidence>
<dbReference type="EMBL" id="MN549360">
    <property type="protein sequence ID" value="QGZ14080.1"/>
    <property type="molecule type" value="Genomic_DNA"/>
</dbReference>
<evidence type="ECO:0000313" key="1">
    <source>
        <dbReference type="EMBL" id="QGZ14080.1"/>
    </source>
</evidence>
<accession>A0A6B9J1N4</accession>